<feature type="compositionally biased region" description="Basic residues" evidence="1">
    <location>
        <begin position="235"/>
        <end position="245"/>
    </location>
</feature>
<gene>
    <name evidence="2" type="ORF">Tco_0680740</name>
</gene>
<proteinExistence type="predicted"/>
<dbReference type="Proteomes" id="UP001151760">
    <property type="component" value="Unassembled WGS sequence"/>
</dbReference>
<name>A0ABQ4XM91_9ASTR</name>
<evidence type="ECO:0000313" key="2">
    <source>
        <dbReference type="EMBL" id="GJS66176.1"/>
    </source>
</evidence>
<evidence type="ECO:0000313" key="3">
    <source>
        <dbReference type="Proteomes" id="UP001151760"/>
    </source>
</evidence>
<feature type="region of interest" description="Disordered" evidence="1">
    <location>
        <begin position="225"/>
        <end position="245"/>
    </location>
</feature>
<reference evidence="2" key="1">
    <citation type="journal article" date="2022" name="Int. J. Mol. Sci.">
        <title>Draft Genome of Tanacetum Coccineum: Genomic Comparison of Closely Related Tanacetum-Family Plants.</title>
        <authorList>
            <person name="Yamashiro T."/>
            <person name="Shiraishi A."/>
            <person name="Nakayama K."/>
            <person name="Satake H."/>
        </authorList>
    </citation>
    <scope>NUCLEOTIDE SEQUENCE</scope>
</reference>
<keyword evidence="3" id="KW-1185">Reference proteome</keyword>
<accession>A0ABQ4XM91</accession>
<comment type="caution">
    <text evidence="2">The sequence shown here is derived from an EMBL/GenBank/DDBJ whole genome shotgun (WGS) entry which is preliminary data.</text>
</comment>
<organism evidence="2 3">
    <name type="scientific">Tanacetum coccineum</name>
    <dbReference type="NCBI Taxonomy" id="301880"/>
    <lineage>
        <taxon>Eukaryota</taxon>
        <taxon>Viridiplantae</taxon>
        <taxon>Streptophyta</taxon>
        <taxon>Embryophyta</taxon>
        <taxon>Tracheophyta</taxon>
        <taxon>Spermatophyta</taxon>
        <taxon>Magnoliopsida</taxon>
        <taxon>eudicotyledons</taxon>
        <taxon>Gunneridae</taxon>
        <taxon>Pentapetalae</taxon>
        <taxon>asterids</taxon>
        <taxon>campanulids</taxon>
        <taxon>Asterales</taxon>
        <taxon>Asteraceae</taxon>
        <taxon>Asteroideae</taxon>
        <taxon>Anthemideae</taxon>
        <taxon>Anthemidinae</taxon>
        <taxon>Tanacetum</taxon>
    </lineage>
</organism>
<reference evidence="2" key="2">
    <citation type="submission" date="2022-01" db="EMBL/GenBank/DDBJ databases">
        <authorList>
            <person name="Yamashiro T."/>
            <person name="Shiraishi A."/>
            <person name="Satake H."/>
            <person name="Nakayama K."/>
        </authorList>
    </citation>
    <scope>NUCLEOTIDE SEQUENCE</scope>
</reference>
<sequence>MAEPNLNDYIFVTRKNFLSDDNEGRMVEKSFLEIQATFLVKIRDNTFNGTIGENAVEHIENFLEVVKRLKIKGIDTNLFTFDIQEIRAYEEHEYELNNNMMRDLEEPWSDNRDHQWYDELTDGVLKEEALIHKSRFEGSWGDATPGVMKFCAWLKNSFENFHELDHDVLVKLEESWWKVNTHEHAPFTRWENHGRGPYANAKLKNTYDPYLDINRIFGRNYEANNASDTQDSQEHKKRHHDPSIY</sequence>
<evidence type="ECO:0000256" key="1">
    <source>
        <dbReference type="SAM" id="MobiDB-lite"/>
    </source>
</evidence>
<dbReference type="EMBL" id="BQNB010009630">
    <property type="protein sequence ID" value="GJS66176.1"/>
    <property type="molecule type" value="Genomic_DNA"/>
</dbReference>
<protein>
    <submittedName>
        <fullName evidence="2">Uncharacterized protein</fullName>
    </submittedName>
</protein>